<dbReference type="EMBL" id="CP070872">
    <property type="protein sequence ID" value="QSE77654.1"/>
    <property type="molecule type" value="Genomic_DNA"/>
</dbReference>
<sequence>MLLPSFFIVQAEQKVYASVLTGSIDTTGSITGLSGATYYNTASWQDMVDTYKGVTPTASSNGTVFFNVTGNIPGNAVVNTGNVVISGKSLSINGNNFTLYLDNDTTYTNAQSIGGSDGTARAFGSNGTISSSTTLTLKNAQIINNITSGIFQMKGSNAQATTIYNNVTVTNGDSLYGAQPIRNDTGKILFYGNNTFNILQNHDINDASSAGADNQGEWIQGGTYLEVVNGTTTLNQSWGNDQPFYIYYPNGGSTLQVDAGASMVWNLNKTYTMYYDDGGLLSGGALNWNINGSFLINGTTNTASTYSGGWFMSLNVLNAWNVNVGQNATLKVTTGGVMSLGGVSGVDGFLAGPVKWNFGQGSSILFNNLNTNQSVATLAPGLGSGITMNNPKVVTFNTSGNSVFSTTVLTFPITISGTGLRTHSSSTAYRFDNTYDLTSPNKTSITSSSADVWYRLNTGTLTTFNPTLQVANLSPNNYAAGDLQAIAAGKYISWYQPNGLQLQTALSSMSRTFNISLDPNASQGTPVDGSWSNLIPGTSPQTLVVSDDRGQNPNSHVTLKLLQNNFPSGLQYYWIDPSTKNPTALTVNSAIQIASLTSDSTLPSWIKMTGAGSWYTMTFSTDTGIAVKANNSLLSQNNSLGGTFQYTMIDGPS</sequence>
<name>A0AA45QS51_9LACT</name>
<gene>
    <name evidence="1" type="ORF">JW886_06410</name>
</gene>
<protein>
    <submittedName>
        <fullName evidence="1">RTX toxin</fullName>
    </submittedName>
</protein>
<proteinExistence type="predicted"/>
<evidence type="ECO:0000313" key="2">
    <source>
        <dbReference type="Proteomes" id="UP000663608"/>
    </source>
</evidence>
<dbReference type="AlphaFoldDB" id="A0AA45QS51"/>
<accession>A0AA45QS51</accession>
<keyword evidence="2" id="KW-1185">Reference proteome</keyword>
<dbReference type="KEGG" id="lti:JW886_06410"/>
<reference evidence="1 2" key="1">
    <citation type="submission" date="2021-02" db="EMBL/GenBank/DDBJ databases">
        <title>Complete genome sequence of Lactococcus lactis strain K_LL004.</title>
        <authorList>
            <person name="Kim H.B."/>
        </authorList>
    </citation>
    <scope>NUCLEOTIDE SEQUENCE [LARGE SCALE GENOMIC DNA]</scope>
    <source>
        <strain evidence="1 2">K_LL004</strain>
    </source>
</reference>
<evidence type="ECO:0000313" key="1">
    <source>
        <dbReference type="EMBL" id="QSE77654.1"/>
    </source>
</evidence>
<dbReference type="Proteomes" id="UP000663608">
    <property type="component" value="Chromosome"/>
</dbReference>
<organism evidence="1 2">
    <name type="scientific">Lactococcus taiwanensis</name>
    <dbReference type="NCBI Taxonomy" id="1151742"/>
    <lineage>
        <taxon>Bacteria</taxon>
        <taxon>Bacillati</taxon>
        <taxon>Bacillota</taxon>
        <taxon>Bacilli</taxon>
        <taxon>Lactobacillales</taxon>
        <taxon>Streptococcaceae</taxon>
        <taxon>Lactococcus</taxon>
    </lineage>
</organism>